<dbReference type="EMBL" id="CP016094">
    <property type="protein sequence ID" value="AOS44087.1"/>
    <property type="molecule type" value="Genomic_DNA"/>
</dbReference>
<dbReference type="RefSeq" id="WP_069961379.1">
    <property type="nucleotide sequence ID" value="NZ_CP016094.1"/>
</dbReference>
<dbReference type="Proteomes" id="UP000095228">
    <property type="component" value="Chromosome"/>
</dbReference>
<reference evidence="2 3" key="1">
    <citation type="submission" date="2016-06" db="EMBL/GenBank/DDBJ databases">
        <title>Three novel species with peptidoglycan cell walls form the new genus Lacunisphaera gen. nov. in the family Opitutaceae of the verrucomicrobial subdivision 4.</title>
        <authorList>
            <person name="Rast P."/>
            <person name="Gloeckner I."/>
            <person name="Jogler M."/>
            <person name="Boedeker C."/>
            <person name="Jeske O."/>
            <person name="Wiegand S."/>
            <person name="Reinhardt R."/>
            <person name="Schumann P."/>
            <person name="Rohde M."/>
            <person name="Spring S."/>
            <person name="Gloeckner F.O."/>
            <person name="Jogler C."/>
        </authorList>
    </citation>
    <scope>NUCLEOTIDE SEQUENCE [LARGE SCALE GENOMIC DNA]</scope>
    <source>
        <strain evidence="2 3">IG16b</strain>
    </source>
</reference>
<keyword evidence="1" id="KW-0472">Membrane</keyword>
<gene>
    <name evidence="2" type="ORF">Verru16b_01148</name>
</gene>
<dbReference type="KEGG" id="obg:Verru16b_01148"/>
<evidence type="ECO:0000313" key="3">
    <source>
        <dbReference type="Proteomes" id="UP000095228"/>
    </source>
</evidence>
<evidence type="ECO:0000313" key="2">
    <source>
        <dbReference type="EMBL" id="AOS44087.1"/>
    </source>
</evidence>
<protein>
    <submittedName>
        <fullName evidence="2">Uncharacterized protein</fullName>
    </submittedName>
</protein>
<keyword evidence="1" id="KW-0812">Transmembrane</keyword>
<sequence length="294" mass="33849">MSETLSLVLAPAVALLLLLFYINLRLASPLLAIPIRWLRWILFALFAAQANTQLAWIDRPAWTVALAAFLLWFLIESAFNWLKVSAISLSPLPLFPRYVVNTTGDEWPTQKRLLKVRDWLRDQRYTSVQALKAELGGGIWLRTSVHQNHDNTVRLHTLFVPQESGAITVCYSLVTRTAAGRRYVTDNLYIPFGGFYPEHWHVERTPWRRDLAALVARHSHRVAAAGETPVAWDTSPIDDINQQQQQMEMINTELGYLLPHAEREEYGKITPEGRFRVWREAWLLDYLGLASRYS</sequence>
<feature type="transmembrane region" description="Helical" evidence="1">
    <location>
        <begin position="37"/>
        <end position="57"/>
    </location>
</feature>
<keyword evidence="3" id="KW-1185">Reference proteome</keyword>
<accession>A0A1D8AT67</accession>
<organism evidence="2 3">
    <name type="scientific">Lacunisphaera limnophila</name>
    <dbReference type="NCBI Taxonomy" id="1838286"/>
    <lineage>
        <taxon>Bacteria</taxon>
        <taxon>Pseudomonadati</taxon>
        <taxon>Verrucomicrobiota</taxon>
        <taxon>Opitutia</taxon>
        <taxon>Opitutales</taxon>
        <taxon>Opitutaceae</taxon>
        <taxon>Lacunisphaera</taxon>
    </lineage>
</organism>
<proteinExistence type="predicted"/>
<dbReference type="OrthoDB" id="186885at2"/>
<name>A0A1D8AT67_9BACT</name>
<evidence type="ECO:0000256" key="1">
    <source>
        <dbReference type="SAM" id="Phobius"/>
    </source>
</evidence>
<feature type="transmembrane region" description="Helical" evidence="1">
    <location>
        <begin position="64"/>
        <end position="82"/>
    </location>
</feature>
<dbReference type="STRING" id="1838286.Verru16b_01148"/>
<dbReference type="AlphaFoldDB" id="A0A1D8AT67"/>
<keyword evidence="1" id="KW-1133">Transmembrane helix</keyword>